<evidence type="ECO:0000256" key="1">
    <source>
        <dbReference type="ARBA" id="ARBA00004141"/>
    </source>
</evidence>
<feature type="transmembrane region" description="Helical" evidence="6">
    <location>
        <begin position="196"/>
        <end position="219"/>
    </location>
</feature>
<evidence type="ECO:0000256" key="2">
    <source>
        <dbReference type="ARBA" id="ARBA00022448"/>
    </source>
</evidence>
<evidence type="ECO:0000256" key="3">
    <source>
        <dbReference type="ARBA" id="ARBA00022692"/>
    </source>
</evidence>
<dbReference type="RefSeq" id="WP_174881646.1">
    <property type="nucleotide sequence ID" value="NZ_CADEPK010000392.1"/>
</dbReference>
<keyword evidence="2" id="KW-0813">Transport</keyword>
<keyword evidence="5 6" id="KW-0472">Membrane</keyword>
<evidence type="ECO:0000313" key="7">
    <source>
        <dbReference type="EMBL" id="MDQ0227112.1"/>
    </source>
</evidence>
<feature type="transmembrane region" description="Helical" evidence="6">
    <location>
        <begin position="319"/>
        <end position="338"/>
    </location>
</feature>
<proteinExistence type="predicted"/>
<dbReference type="Pfam" id="PF01384">
    <property type="entry name" value="PHO4"/>
    <property type="match status" value="1"/>
</dbReference>
<organism evidence="7 8">
    <name type="scientific">Metabacillus niabensis</name>
    <dbReference type="NCBI Taxonomy" id="324854"/>
    <lineage>
        <taxon>Bacteria</taxon>
        <taxon>Bacillati</taxon>
        <taxon>Bacillota</taxon>
        <taxon>Bacilli</taxon>
        <taxon>Bacillales</taxon>
        <taxon>Bacillaceae</taxon>
        <taxon>Metabacillus</taxon>
    </lineage>
</organism>
<protein>
    <submittedName>
        <fullName evidence="7">Sulfate permease</fullName>
    </submittedName>
</protein>
<feature type="transmembrane region" description="Helical" evidence="6">
    <location>
        <begin position="125"/>
        <end position="147"/>
    </location>
</feature>
<evidence type="ECO:0000256" key="4">
    <source>
        <dbReference type="ARBA" id="ARBA00022989"/>
    </source>
</evidence>
<keyword evidence="3 6" id="KW-0812">Transmembrane</keyword>
<name>A0ABT9Z4C5_9BACI</name>
<sequence length="356" mass="37582">MLEIVAILISFFFAMNIGASGAAASMGVAYGAGAITRPRNALILCAIGVILGAVIGGGEVVKTISEGIIPSSLITIKIVVIILFSATFSLFLANLLGIPLSTSEVTVGAVVGVGIAHQVLYVNNLLWIVMFWILIPIVAFGIAFFVIKLLHSFHFTKKYTFEGKVVTIILIFAGFFEAFSAGMNNVANAVGPLVSANILTVSKGTIIGGAFVALGALLLGRRVLETNGKKITKFTKIEGILISGTGASLVTIASIFGIPVPLTQITSSSILGIGIAKNGSKITFQQRIVKNMLMVWLISPLISLTLSYFFVKLFIDNDIYTIIVLASLFLATLGAISLMKATKQEKRTVHEEGGGI</sequence>
<feature type="transmembrane region" description="Helical" evidence="6">
    <location>
        <begin position="41"/>
        <end position="61"/>
    </location>
</feature>
<dbReference type="EMBL" id="JAUSTZ010000007">
    <property type="protein sequence ID" value="MDQ0227112.1"/>
    <property type="molecule type" value="Genomic_DNA"/>
</dbReference>
<reference evidence="7 8" key="1">
    <citation type="submission" date="2023-07" db="EMBL/GenBank/DDBJ databases">
        <title>Genomic Encyclopedia of Type Strains, Phase IV (KMG-IV): sequencing the most valuable type-strain genomes for metagenomic binning, comparative biology and taxonomic classification.</title>
        <authorList>
            <person name="Goeker M."/>
        </authorList>
    </citation>
    <scope>NUCLEOTIDE SEQUENCE [LARGE SCALE GENOMIC DNA]</scope>
    <source>
        <strain evidence="7 8">DSM 17723</strain>
    </source>
</reference>
<feature type="transmembrane region" description="Helical" evidence="6">
    <location>
        <begin position="292"/>
        <end position="313"/>
    </location>
</feature>
<dbReference type="PANTHER" id="PTHR11101:SF80">
    <property type="entry name" value="PHOSPHATE TRANSPORTER"/>
    <property type="match status" value="1"/>
</dbReference>
<comment type="caution">
    <text evidence="7">The sequence shown here is derived from an EMBL/GenBank/DDBJ whole genome shotgun (WGS) entry which is preliminary data.</text>
</comment>
<evidence type="ECO:0000313" key="8">
    <source>
        <dbReference type="Proteomes" id="UP001232245"/>
    </source>
</evidence>
<evidence type="ECO:0000256" key="5">
    <source>
        <dbReference type="ARBA" id="ARBA00023136"/>
    </source>
</evidence>
<feature type="transmembrane region" description="Helical" evidence="6">
    <location>
        <begin position="159"/>
        <end position="176"/>
    </location>
</feature>
<accession>A0ABT9Z4C5</accession>
<feature type="transmembrane region" description="Helical" evidence="6">
    <location>
        <begin position="73"/>
        <end position="93"/>
    </location>
</feature>
<dbReference type="PANTHER" id="PTHR11101">
    <property type="entry name" value="PHOSPHATE TRANSPORTER"/>
    <property type="match status" value="1"/>
</dbReference>
<comment type="subcellular location">
    <subcellularLocation>
        <location evidence="1">Membrane</location>
        <topology evidence="1">Multi-pass membrane protein</topology>
    </subcellularLocation>
</comment>
<keyword evidence="8" id="KW-1185">Reference proteome</keyword>
<keyword evidence="4 6" id="KW-1133">Transmembrane helix</keyword>
<gene>
    <name evidence="7" type="ORF">J2S02_003457</name>
</gene>
<evidence type="ECO:0000256" key="6">
    <source>
        <dbReference type="SAM" id="Phobius"/>
    </source>
</evidence>
<dbReference type="InterPro" id="IPR001204">
    <property type="entry name" value="Phos_transporter"/>
</dbReference>
<dbReference type="Proteomes" id="UP001232245">
    <property type="component" value="Unassembled WGS sequence"/>
</dbReference>